<dbReference type="Proteomes" id="UP001165064">
    <property type="component" value="Unassembled WGS sequence"/>
</dbReference>
<reference evidence="1" key="1">
    <citation type="submission" date="2023-04" db="EMBL/GenBank/DDBJ databases">
        <title>Ambrosiozyma monospora NBRC 10751.</title>
        <authorList>
            <person name="Ichikawa N."/>
            <person name="Sato H."/>
            <person name="Tonouchi N."/>
        </authorList>
    </citation>
    <scope>NUCLEOTIDE SEQUENCE</scope>
    <source>
        <strain evidence="1">NBRC 10751</strain>
    </source>
</reference>
<sequence length="331" mass="35597">MIPRKTNVSSFYDFTYFAKATKAFKLAKSVKIRKDLNGITSFSILIDPDLLFEDHCSKLLQGTNIEFITLETVAIEERLSISAVPGETSDNRFLDNEVDKALLKHGYHNPGVEQMIEDDENIKVIKITGDGQVTTIDDYFKQASPPPATAAPPDVPDYQLFDIPDDVPVPAGNDNGTTVQDPAHHSSMPPPTAIRAGLTRQTQLLSLNKGAAKRQELHMTDELARSVLGHAPVNDGNVQILRSDSDGAGAADSGAETGPQVDVNGTIEEVSRELDENGGISGKRKRGRKGRVLGTSGGKGKKGNGKGSKNKKKKGNDIQTVGGAIEIPLFI</sequence>
<organism evidence="1 2">
    <name type="scientific">Ambrosiozyma monospora</name>
    <name type="common">Yeast</name>
    <name type="synonym">Endomycopsis monosporus</name>
    <dbReference type="NCBI Taxonomy" id="43982"/>
    <lineage>
        <taxon>Eukaryota</taxon>
        <taxon>Fungi</taxon>
        <taxon>Dikarya</taxon>
        <taxon>Ascomycota</taxon>
        <taxon>Saccharomycotina</taxon>
        <taxon>Pichiomycetes</taxon>
        <taxon>Pichiales</taxon>
        <taxon>Pichiaceae</taxon>
        <taxon>Ambrosiozyma</taxon>
    </lineage>
</organism>
<dbReference type="EMBL" id="BSXS01000439">
    <property type="protein sequence ID" value="GME72511.1"/>
    <property type="molecule type" value="Genomic_DNA"/>
</dbReference>
<proteinExistence type="predicted"/>
<comment type="caution">
    <text evidence="1">The sequence shown here is derived from an EMBL/GenBank/DDBJ whole genome shotgun (WGS) entry which is preliminary data.</text>
</comment>
<protein>
    <submittedName>
        <fullName evidence="1">Unnamed protein product</fullName>
    </submittedName>
</protein>
<name>A0ACB5SU05_AMBMO</name>
<accession>A0ACB5SU05</accession>
<gene>
    <name evidence="1" type="ORF">Amon02_000102400</name>
</gene>
<evidence type="ECO:0000313" key="2">
    <source>
        <dbReference type="Proteomes" id="UP001165064"/>
    </source>
</evidence>
<keyword evidence="2" id="KW-1185">Reference proteome</keyword>
<evidence type="ECO:0000313" key="1">
    <source>
        <dbReference type="EMBL" id="GME72511.1"/>
    </source>
</evidence>